<dbReference type="InterPro" id="IPR020846">
    <property type="entry name" value="MFS_dom"/>
</dbReference>
<keyword evidence="1 4" id="KW-0812">Transmembrane</keyword>
<dbReference type="EMBL" id="CP017707">
    <property type="protein sequence ID" value="AOZ51687.1"/>
    <property type="molecule type" value="Genomic_DNA"/>
</dbReference>
<dbReference type="PROSITE" id="PS50850">
    <property type="entry name" value="MFS"/>
    <property type="match status" value="1"/>
</dbReference>
<dbReference type="PANTHER" id="PTHR23542">
    <property type="match status" value="1"/>
</dbReference>
<dbReference type="GO" id="GO:0022857">
    <property type="term" value="F:transmembrane transporter activity"/>
    <property type="evidence" value="ECO:0007669"/>
    <property type="project" value="InterPro"/>
</dbReference>
<accession>A0A1D9LKD1</accession>
<evidence type="ECO:0000256" key="1">
    <source>
        <dbReference type="ARBA" id="ARBA00022692"/>
    </source>
</evidence>
<gene>
    <name evidence="6" type="ORF">BKX93_17920</name>
</gene>
<dbReference type="InterPro" id="IPR011701">
    <property type="entry name" value="MFS"/>
</dbReference>
<feature type="transmembrane region" description="Helical" evidence="4">
    <location>
        <begin position="167"/>
        <end position="188"/>
    </location>
</feature>
<feature type="transmembrane region" description="Helical" evidence="4">
    <location>
        <begin position="247"/>
        <end position="268"/>
    </location>
</feature>
<evidence type="ECO:0000256" key="3">
    <source>
        <dbReference type="ARBA" id="ARBA00023136"/>
    </source>
</evidence>
<evidence type="ECO:0000313" key="6">
    <source>
        <dbReference type="EMBL" id="AOZ51687.1"/>
    </source>
</evidence>
<evidence type="ECO:0000256" key="2">
    <source>
        <dbReference type="ARBA" id="ARBA00022989"/>
    </source>
</evidence>
<dbReference type="InterPro" id="IPR036259">
    <property type="entry name" value="MFS_trans_sf"/>
</dbReference>
<reference evidence="6 7" key="1">
    <citation type="submission" date="2016-10" db="EMBL/GenBank/DDBJ databases">
        <title>Chromobacterium muskegensis sp. nov., an insecticidal bacterium isolated from Sphagnum bogs.</title>
        <authorList>
            <person name="Sparks M.E."/>
            <person name="Blackburn M.B."/>
            <person name="Gundersen-Rindal D.E."/>
            <person name="Mitchell A."/>
            <person name="Farrar R."/>
            <person name="Kuhar D."/>
        </authorList>
    </citation>
    <scope>NUCLEOTIDE SEQUENCE [LARGE SCALE GENOMIC DNA]</scope>
    <source>
        <strain evidence="6 7">21-1</strain>
    </source>
</reference>
<name>A0A1D9LKD1_9NEIS</name>
<keyword evidence="3 4" id="KW-0472">Membrane</keyword>
<evidence type="ECO:0000313" key="7">
    <source>
        <dbReference type="Proteomes" id="UP000178776"/>
    </source>
</evidence>
<dbReference type="Proteomes" id="UP000178776">
    <property type="component" value="Chromosome"/>
</dbReference>
<feature type="transmembrane region" description="Helical" evidence="4">
    <location>
        <begin position="102"/>
        <end position="124"/>
    </location>
</feature>
<feature type="transmembrane region" description="Helical" evidence="4">
    <location>
        <begin position="365"/>
        <end position="385"/>
    </location>
</feature>
<protein>
    <submittedName>
        <fullName evidence="6">ABC transporter permease</fullName>
    </submittedName>
</protein>
<organism evidence="6 7">
    <name type="scientific">Chromobacterium vaccinii</name>
    <dbReference type="NCBI Taxonomy" id="1108595"/>
    <lineage>
        <taxon>Bacteria</taxon>
        <taxon>Pseudomonadati</taxon>
        <taxon>Pseudomonadota</taxon>
        <taxon>Betaproteobacteria</taxon>
        <taxon>Neisseriales</taxon>
        <taxon>Chromobacteriaceae</taxon>
        <taxon>Chromobacterium</taxon>
    </lineage>
</organism>
<dbReference type="RefSeq" id="WP_070980775.1">
    <property type="nucleotide sequence ID" value="NZ_CP017707.1"/>
</dbReference>
<feature type="transmembrane region" description="Helical" evidence="4">
    <location>
        <begin position="45"/>
        <end position="67"/>
    </location>
</feature>
<evidence type="ECO:0000259" key="5">
    <source>
        <dbReference type="PROSITE" id="PS50850"/>
    </source>
</evidence>
<dbReference type="Gene3D" id="1.20.1250.20">
    <property type="entry name" value="MFS general substrate transporter like domains"/>
    <property type="match status" value="2"/>
</dbReference>
<sequence length="399" mass="40547">MANRYGQLFRTPGVTALALAGWVARLPSTMVGVGIITMLSLTRDSYSLAGSVAATLMLATALLTPQVSRLADRYGQSRVLPPATGIGALALLALVLCSRLDAPHWTLYLCAAPAGCLPSIPAMTRARWAKLLEGQTLLPTAFALDSVLSEIAFVMGPPLSIGLCMAWFPEAGPLTAALLILFSVFALLRQKATEPPAHPSAPGSGRSALFLPPVPVLALLMGTLGAIAGIIDVAAVAFAKAQGSPSAAGWVLALYALGSGIGGLAFGALKPALPLGRLLLCCCAATAASSVFISLAPNVFWLAAVMLLSGLSFAPTLIVAMEMVEKAVPRARLTESLTWLVTGILLGVAGGASLCGLTIDAYGARAGLSLTLAAGACALLIAAALPRAPSPKSAVEDAC</sequence>
<feature type="transmembrane region" description="Helical" evidence="4">
    <location>
        <begin position="299"/>
        <end position="324"/>
    </location>
</feature>
<dbReference type="Pfam" id="PF07690">
    <property type="entry name" value="MFS_1"/>
    <property type="match status" value="1"/>
</dbReference>
<feature type="transmembrane region" description="Helical" evidence="4">
    <location>
        <begin position="336"/>
        <end position="359"/>
    </location>
</feature>
<proteinExistence type="predicted"/>
<feature type="domain" description="Major facilitator superfamily (MFS) profile" evidence="5">
    <location>
        <begin position="213"/>
        <end position="399"/>
    </location>
</feature>
<dbReference type="SUPFAM" id="SSF103473">
    <property type="entry name" value="MFS general substrate transporter"/>
    <property type="match status" value="1"/>
</dbReference>
<feature type="transmembrane region" description="Helical" evidence="4">
    <location>
        <begin position="79"/>
        <end position="96"/>
    </location>
</feature>
<feature type="transmembrane region" description="Helical" evidence="4">
    <location>
        <begin position="209"/>
        <end position="235"/>
    </location>
</feature>
<dbReference type="STRING" id="1108595.BKX93_17920"/>
<dbReference type="AlphaFoldDB" id="A0A1D9LKD1"/>
<feature type="transmembrane region" description="Helical" evidence="4">
    <location>
        <begin position="275"/>
        <end position="293"/>
    </location>
</feature>
<evidence type="ECO:0000256" key="4">
    <source>
        <dbReference type="SAM" id="Phobius"/>
    </source>
</evidence>
<dbReference type="GeneID" id="68843083"/>
<dbReference type="PANTHER" id="PTHR23542:SF1">
    <property type="entry name" value="MAJOR FACILITATOR SUPERFAMILY (MFS) PROFILE DOMAIN-CONTAINING PROTEIN"/>
    <property type="match status" value="1"/>
</dbReference>
<dbReference type="KEGG" id="cvc:BKX93_17920"/>
<keyword evidence="2 4" id="KW-1133">Transmembrane helix</keyword>